<dbReference type="EMBL" id="CP012333">
    <property type="protein sequence ID" value="AKU96770.1"/>
    <property type="molecule type" value="Genomic_DNA"/>
</dbReference>
<dbReference type="Proteomes" id="UP000064967">
    <property type="component" value="Chromosome"/>
</dbReference>
<dbReference type="AlphaFoldDB" id="A0A0K1PTA9"/>
<reference evidence="2 3" key="1">
    <citation type="submission" date="2015-08" db="EMBL/GenBank/DDBJ databases">
        <authorList>
            <person name="Babu N.S."/>
            <person name="Beckwith C.J."/>
            <person name="Beseler K.G."/>
            <person name="Brison A."/>
            <person name="Carone J.V."/>
            <person name="Caskin T.P."/>
            <person name="Diamond M."/>
            <person name="Durham M.E."/>
            <person name="Foxe J.M."/>
            <person name="Go M."/>
            <person name="Henderson B.A."/>
            <person name="Jones I.B."/>
            <person name="McGettigan J.A."/>
            <person name="Micheletti S.J."/>
            <person name="Nasrallah M.E."/>
            <person name="Ortiz D."/>
            <person name="Piller C.R."/>
            <person name="Privatt S.R."/>
            <person name="Schneider S.L."/>
            <person name="Sharp S."/>
            <person name="Smith T.C."/>
            <person name="Stanton J.D."/>
            <person name="Ullery H.E."/>
            <person name="Wilson R.J."/>
            <person name="Serrano M.G."/>
            <person name="Buck G."/>
            <person name="Lee V."/>
            <person name="Wang Y."/>
            <person name="Carvalho R."/>
            <person name="Voegtly L."/>
            <person name="Shi R."/>
            <person name="Duckworth R."/>
            <person name="Johnson A."/>
            <person name="Loviza R."/>
            <person name="Walstead R."/>
            <person name="Shah Z."/>
            <person name="Kiflezghi M."/>
            <person name="Wade K."/>
            <person name="Ball S.L."/>
            <person name="Bradley K.W."/>
            <person name="Asai D.J."/>
            <person name="Bowman C.A."/>
            <person name="Russell D.A."/>
            <person name="Pope W.H."/>
            <person name="Jacobs-Sera D."/>
            <person name="Hendrix R.W."/>
            <person name="Hatfull G.F."/>
        </authorList>
    </citation>
    <scope>NUCLEOTIDE SEQUENCE [LARGE SCALE GENOMIC DNA]</scope>
    <source>
        <strain evidence="2 3">DSM 27648</strain>
    </source>
</reference>
<proteinExistence type="predicted"/>
<evidence type="ECO:0000256" key="1">
    <source>
        <dbReference type="SAM" id="SignalP"/>
    </source>
</evidence>
<accession>A0A0K1PTA9</accession>
<protein>
    <recommendedName>
        <fullName evidence="4">Outer membrane protein beta-barrel domain-containing protein</fullName>
    </recommendedName>
</protein>
<feature type="signal peptide" evidence="1">
    <location>
        <begin position="1"/>
        <end position="16"/>
    </location>
</feature>
<evidence type="ECO:0000313" key="3">
    <source>
        <dbReference type="Proteomes" id="UP000064967"/>
    </source>
</evidence>
<evidence type="ECO:0000313" key="2">
    <source>
        <dbReference type="EMBL" id="AKU96770.1"/>
    </source>
</evidence>
<organism evidence="2 3">
    <name type="scientific">Labilithrix luteola</name>
    <dbReference type="NCBI Taxonomy" id="1391654"/>
    <lineage>
        <taxon>Bacteria</taxon>
        <taxon>Pseudomonadati</taxon>
        <taxon>Myxococcota</taxon>
        <taxon>Polyangia</taxon>
        <taxon>Polyangiales</taxon>
        <taxon>Labilitrichaceae</taxon>
        <taxon>Labilithrix</taxon>
    </lineage>
</organism>
<gene>
    <name evidence="2" type="ORF">AKJ09_03434</name>
</gene>
<evidence type="ECO:0008006" key="4">
    <source>
        <dbReference type="Google" id="ProtNLM"/>
    </source>
</evidence>
<name>A0A0K1PTA9_9BACT</name>
<sequence>MLVASLALLSPTLASADPQMSAALTTGLAFTDLRADNAPRYAYHLGGRFDVLLLRQGPRDMALGPYVDVATEAFDTFQAGGGLEWLVPAGATAFIFSGGGFGRTSRFGWQPGVEATIFWGSRSYNYHSTYGLGVGLFAQGRYGFGDGKQTDAIVGVQVDLAYFALPFVFLYEAVRH</sequence>
<dbReference type="KEGG" id="llu:AKJ09_03434"/>
<keyword evidence="1" id="KW-0732">Signal</keyword>
<feature type="chain" id="PRO_5005466007" description="Outer membrane protein beta-barrel domain-containing protein" evidence="1">
    <location>
        <begin position="17"/>
        <end position="176"/>
    </location>
</feature>
<keyword evidence="3" id="KW-1185">Reference proteome</keyword>